<feature type="repeat" description="ANK" evidence="3">
    <location>
        <begin position="196"/>
        <end position="228"/>
    </location>
</feature>
<dbReference type="HOGENOM" id="CLU_671170_0_0_1"/>
<evidence type="ECO:0000256" key="3">
    <source>
        <dbReference type="PROSITE-ProRule" id="PRU00023"/>
    </source>
</evidence>
<dbReference type="PANTHER" id="PTHR24178:SF41">
    <property type="entry name" value="ANKYRIN-2 ISOFORM X1"/>
    <property type="match status" value="1"/>
</dbReference>
<feature type="repeat" description="ANK" evidence="3">
    <location>
        <begin position="263"/>
        <end position="284"/>
    </location>
</feature>
<dbReference type="EMBL" id="EQ962656">
    <property type="protein sequence ID" value="EED16248.1"/>
    <property type="molecule type" value="Genomic_DNA"/>
</dbReference>
<dbReference type="SMART" id="SM00248">
    <property type="entry name" value="ANK"/>
    <property type="match status" value="3"/>
</dbReference>
<dbReference type="InterPro" id="IPR036770">
    <property type="entry name" value="Ankyrin_rpt-contain_sf"/>
</dbReference>
<evidence type="ECO:0000313" key="5">
    <source>
        <dbReference type="Proteomes" id="UP000001745"/>
    </source>
</evidence>
<organism evidence="4 5">
    <name type="scientific">Talaromyces stipitatus (strain ATCC 10500 / CBS 375.48 / QM 6759 / NRRL 1006)</name>
    <name type="common">Penicillium stipitatum</name>
    <dbReference type="NCBI Taxonomy" id="441959"/>
    <lineage>
        <taxon>Eukaryota</taxon>
        <taxon>Fungi</taxon>
        <taxon>Dikarya</taxon>
        <taxon>Ascomycota</taxon>
        <taxon>Pezizomycotina</taxon>
        <taxon>Eurotiomycetes</taxon>
        <taxon>Eurotiomycetidae</taxon>
        <taxon>Eurotiales</taxon>
        <taxon>Trichocomaceae</taxon>
        <taxon>Talaromyces</taxon>
        <taxon>Talaromyces sect. Talaromyces</taxon>
    </lineage>
</organism>
<name>B8MGC8_TALSN</name>
<dbReference type="GeneID" id="8099149"/>
<dbReference type="AlphaFoldDB" id="B8MGC8"/>
<proteinExistence type="predicted"/>
<dbReference type="PRINTS" id="PR01415">
    <property type="entry name" value="ANKYRIN"/>
</dbReference>
<dbReference type="Gene3D" id="1.25.40.20">
    <property type="entry name" value="Ankyrin repeat-containing domain"/>
    <property type="match status" value="1"/>
</dbReference>
<dbReference type="STRING" id="441959.B8MGC8"/>
<evidence type="ECO:0000256" key="1">
    <source>
        <dbReference type="ARBA" id="ARBA00022737"/>
    </source>
</evidence>
<dbReference type="VEuPathDB" id="FungiDB:TSTA_013500"/>
<dbReference type="SUPFAM" id="SSF48403">
    <property type="entry name" value="Ankyrin repeat"/>
    <property type="match status" value="1"/>
</dbReference>
<dbReference type="PANTHER" id="PTHR24178">
    <property type="entry name" value="MOLTING PROTEIN MLT-4"/>
    <property type="match status" value="1"/>
</dbReference>
<keyword evidence="5" id="KW-1185">Reference proteome</keyword>
<dbReference type="PROSITE" id="PS50088">
    <property type="entry name" value="ANK_REPEAT"/>
    <property type="match status" value="3"/>
</dbReference>
<sequence>MDAPLALQSTLKPAGFAISDFIAIGQLPWILYRDYYTVARNAPHEFQMVLGEISILCNSLKILQEEVENPQSALIGAEEDRVRMNKAKHVWLKLKWSAELKSVDSLRSRVRIPISCRFLVTLSYNRMLIAVGMSQHRHEYPISVCWQFLARPHRDIQWSKTMYTSSRLAQNYEKCRDSTTMELHFSEEMGATRKVVASSGLYLAIEENQADVVQPLLDNGTDPDSRRYVSYHKGREEPRREERLAAARLSLEIGANINAEDDCGRTVLHLAAEGGSRDIVNLLLADVNINVNAIEDWDSDIGLKRKGRTPLHVAIRNGHYDIAHTLLKGGAKVNATESFLEGDNPDIIITNDWYTYYPILTENQQHIAPTKKENMNKSQLLLSHGADVYAEAEEQEERGASAKRELRKQL</sequence>
<keyword evidence="2 3" id="KW-0040">ANK repeat</keyword>
<accession>B8MGC8</accession>
<dbReference type="Proteomes" id="UP000001745">
    <property type="component" value="Unassembled WGS sequence"/>
</dbReference>
<reference evidence="5" key="1">
    <citation type="journal article" date="2015" name="Genome Announc.">
        <title>Genome sequence of the AIDS-associated pathogen Penicillium marneffei (ATCC18224) and its near taxonomic relative Talaromyces stipitatus (ATCC10500).</title>
        <authorList>
            <person name="Nierman W.C."/>
            <person name="Fedorova-Abrams N.D."/>
            <person name="Andrianopoulos A."/>
        </authorList>
    </citation>
    <scope>NUCLEOTIDE SEQUENCE [LARGE SCALE GENOMIC DNA]</scope>
    <source>
        <strain evidence="5">ATCC 10500 / CBS 375.48 / QM 6759 / NRRL 1006</strain>
    </source>
</reference>
<dbReference type="Pfam" id="PF12796">
    <property type="entry name" value="Ank_2"/>
    <property type="match status" value="1"/>
</dbReference>
<keyword evidence="1" id="KW-0677">Repeat</keyword>
<gene>
    <name evidence="4" type="ORF">TSTA_013500</name>
</gene>
<feature type="repeat" description="ANK" evidence="3">
    <location>
        <begin position="306"/>
        <end position="338"/>
    </location>
</feature>
<dbReference type="InParanoid" id="B8MGC8"/>
<dbReference type="RefSeq" id="XP_002483482.1">
    <property type="nucleotide sequence ID" value="XM_002483437.1"/>
</dbReference>
<dbReference type="InterPro" id="IPR002110">
    <property type="entry name" value="Ankyrin_rpt"/>
</dbReference>
<dbReference type="eggNOG" id="KOG4177">
    <property type="taxonomic scope" value="Eukaryota"/>
</dbReference>
<dbReference type="PROSITE" id="PS50297">
    <property type="entry name" value="ANK_REP_REGION"/>
    <property type="match status" value="2"/>
</dbReference>
<dbReference type="PhylomeDB" id="B8MGC8"/>
<dbReference type="OrthoDB" id="426293at2759"/>
<protein>
    <submittedName>
        <fullName evidence="4">Ion channel nompc, putative</fullName>
    </submittedName>
</protein>
<evidence type="ECO:0000256" key="2">
    <source>
        <dbReference type="ARBA" id="ARBA00023043"/>
    </source>
</evidence>
<evidence type="ECO:0000313" key="4">
    <source>
        <dbReference type="EMBL" id="EED16248.1"/>
    </source>
</evidence>